<proteinExistence type="predicted"/>
<protein>
    <submittedName>
        <fullName evidence="2">Uncharacterized protein</fullName>
    </submittedName>
</protein>
<organism evidence="2">
    <name type="scientific">uncultured Caudovirales phage</name>
    <dbReference type="NCBI Taxonomy" id="2100421"/>
    <lineage>
        <taxon>Viruses</taxon>
        <taxon>Duplodnaviria</taxon>
        <taxon>Heunggongvirae</taxon>
        <taxon>Uroviricota</taxon>
        <taxon>Caudoviricetes</taxon>
        <taxon>Peduoviridae</taxon>
        <taxon>Maltschvirus</taxon>
        <taxon>Maltschvirus maltsch</taxon>
    </lineage>
</organism>
<accession>A0A6J5PC05</accession>
<dbReference type="EMBL" id="LR796781">
    <property type="protein sequence ID" value="CAB4166625.1"/>
    <property type="molecule type" value="Genomic_DNA"/>
</dbReference>
<keyword evidence="1" id="KW-1133">Transmembrane helix</keyword>
<evidence type="ECO:0000313" key="2">
    <source>
        <dbReference type="EMBL" id="CAB4166625.1"/>
    </source>
</evidence>
<keyword evidence="1" id="KW-0812">Transmembrane</keyword>
<evidence type="ECO:0000256" key="1">
    <source>
        <dbReference type="SAM" id="Phobius"/>
    </source>
</evidence>
<keyword evidence="1" id="KW-0472">Membrane</keyword>
<feature type="transmembrane region" description="Helical" evidence="1">
    <location>
        <begin position="135"/>
        <end position="156"/>
    </location>
</feature>
<gene>
    <name evidence="2" type="ORF">UFOVP845_41</name>
</gene>
<reference evidence="2" key="1">
    <citation type="submission" date="2020-04" db="EMBL/GenBank/DDBJ databases">
        <authorList>
            <person name="Chiriac C."/>
            <person name="Salcher M."/>
            <person name="Ghai R."/>
            <person name="Kavagutti S V."/>
        </authorList>
    </citation>
    <scope>NUCLEOTIDE SEQUENCE</scope>
</reference>
<name>A0A6J5PC05_9CAUD</name>
<sequence length="163" mass="18226">MFDPVSIGVAISVGSKAFGLLKQGIAAGREIQDMAAQLSEWGKAVSDIAYAAEKANEPPGVFKTLFGGDTQKSAIDIFAAQKQCEQQRRELKQLVSYSYGHDAWLEFQAIERRVREQQREQVYRRRELIEGLIEAALWTGIIAVTIVLAGIGLYFWGVYLGRW</sequence>